<comment type="caution">
    <text evidence="2">The sequence shown here is derived from an EMBL/GenBank/DDBJ whole genome shotgun (WGS) entry which is preliminary data.</text>
</comment>
<gene>
    <name evidence="2" type="ORF">MMF94_13685</name>
</gene>
<evidence type="ECO:0000313" key="3">
    <source>
        <dbReference type="Proteomes" id="UP001299970"/>
    </source>
</evidence>
<sequence length="152" mass="17091">MDADAMAAYVMDGFEGVVEVRASGDSFFMYDPSDQPDDRRFPFVTIVTGDRYDQVSELDRPSAYRLNIGLPKAEYVARFGAPPSRRDGAGSLEQSFDYTAMDRVMPHPVYGAQYWVCVLNPGEHTLALVQELLTVAHAFAVRKHENRHARTE</sequence>
<evidence type="ECO:0000313" key="2">
    <source>
        <dbReference type="EMBL" id="MCH6166735.1"/>
    </source>
</evidence>
<reference evidence="2 3" key="1">
    <citation type="submission" date="2022-03" db="EMBL/GenBank/DDBJ databases">
        <title>Pseudonocardia alaer sp. nov., a novel actinomycete isolated from reed forest soil.</title>
        <authorList>
            <person name="Wang L."/>
        </authorList>
    </citation>
    <scope>NUCLEOTIDE SEQUENCE [LARGE SCALE GENOMIC DNA]</scope>
    <source>
        <strain evidence="2 3">Y-16303</strain>
    </source>
</reference>
<protein>
    <submittedName>
        <fullName evidence="2">DUF6194 family protein</fullName>
    </submittedName>
</protein>
<dbReference type="Proteomes" id="UP001299970">
    <property type="component" value="Unassembled WGS sequence"/>
</dbReference>
<dbReference type="RefSeq" id="WP_241036754.1">
    <property type="nucleotide sequence ID" value="NZ_BAAAJF010000039.1"/>
</dbReference>
<keyword evidence="3" id="KW-1185">Reference proteome</keyword>
<accession>A0ABS9TDV7</accession>
<dbReference type="InterPro" id="IPR045676">
    <property type="entry name" value="DUF6194"/>
</dbReference>
<feature type="domain" description="DUF6194" evidence="1">
    <location>
        <begin position="1"/>
        <end position="148"/>
    </location>
</feature>
<proteinExistence type="predicted"/>
<dbReference type="Pfam" id="PF19694">
    <property type="entry name" value="DUF6194"/>
    <property type="match status" value="1"/>
</dbReference>
<name>A0ABS9TDV7_9PSEU</name>
<organism evidence="2 3">
    <name type="scientific">Pseudonocardia alaniniphila</name>
    <dbReference type="NCBI Taxonomy" id="75291"/>
    <lineage>
        <taxon>Bacteria</taxon>
        <taxon>Bacillati</taxon>
        <taxon>Actinomycetota</taxon>
        <taxon>Actinomycetes</taxon>
        <taxon>Pseudonocardiales</taxon>
        <taxon>Pseudonocardiaceae</taxon>
        <taxon>Pseudonocardia</taxon>
    </lineage>
</organism>
<evidence type="ECO:0000259" key="1">
    <source>
        <dbReference type="Pfam" id="PF19694"/>
    </source>
</evidence>
<dbReference type="EMBL" id="JAKXMK010000010">
    <property type="protein sequence ID" value="MCH6166735.1"/>
    <property type="molecule type" value="Genomic_DNA"/>
</dbReference>